<keyword evidence="2 9" id="KW-0547">Nucleotide-binding</keyword>
<comment type="similarity">
    <text evidence="1 9">Belongs to the GTP-binding SRP family. SRP54 subfamily.</text>
</comment>
<evidence type="ECO:0000256" key="7">
    <source>
        <dbReference type="ARBA" id="ARBA00023274"/>
    </source>
</evidence>
<dbReference type="Gene3D" id="3.40.50.300">
    <property type="entry name" value="P-loop containing nucleotide triphosphate hydrolases"/>
    <property type="match status" value="1"/>
</dbReference>
<comment type="domain">
    <text evidence="9">Composed of three domains: the N-terminal N domain, which is responsible for interactions with the ribosome, the central G domain, which binds GTP, and the C-terminal M domain, which binds the RNA and the signal sequence of the RNC.</text>
</comment>
<dbReference type="Pfam" id="PF00448">
    <property type="entry name" value="SRP54"/>
    <property type="match status" value="1"/>
</dbReference>
<dbReference type="InterPro" id="IPR042101">
    <property type="entry name" value="SRP54_N_sf"/>
</dbReference>
<dbReference type="InterPro" id="IPR000897">
    <property type="entry name" value="SRP54_GTPase_dom"/>
</dbReference>
<evidence type="ECO:0000256" key="6">
    <source>
        <dbReference type="ARBA" id="ARBA00023135"/>
    </source>
</evidence>
<dbReference type="InterPro" id="IPR022941">
    <property type="entry name" value="SRP54"/>
</dbReference>
<sequence length="442" mass="48332">MFDNLSDKLDKALHVLKGHGSITEVNVAETLKEVRRALLDADVNFKIAKEFTNTVKEKALGQDVLTTLQPGQLMVKLVKDELTELMGGETAGINLSGSPSIILMSGLQGSGKTTFSGKLANYLKTKKTKKPLLVACDVYRPAAINQLHVVGDQIKVDVYSEEGNMNPVEIATNAIAHAKQNGHNVVIVDTAGRLAVDEEMMNEISNVHKAINPQETLFVVDSMTGQDAVNTAKAFNDRLNFEGVVLTKLDGDTRGGAAISIKSVVDKPIKFIGTGEKMDAIDVFHPARMADRILGMGDVVSLVERAQEQFDEEEARKLQKKIAKNQFGFDDFIKQIQQVKKMGSMKDLVGMIPGAGKALKGVDIDDDAFKGIEAIIHSMTPQERTEPAIINGSRKKRIAKGSGTSVQEVNQLLKQFNQMSKMMKMMQGGGGRKMMQMMNKMR</sequence>
<keyword evidence="6 9" id="KW-0733">Signal recognition particle</keyword>
<dbReference type="Gene3D" id="1.10.260.30">
    <property type="entry name" value="Signal recognition particle, SRP54 subunit, M-domain"/>
    <property type="match status" value="1"/>
</dbReference>
<keyword evidence="7 9" id="KW-0687">Ribonucleoprotein</keyword>
<dbReference type="Pfam" id="PF02978">
    <property type="entry name" value="SRP_SPB"/>
    <property type="match status" value="1"/>
</dbReference>
<feature type="domain" description="SRP54-type proteins GTP-binding" evidence="10">
    <location>
        <begin position="268"/>
        <end position="281"/>
    </location>
</feature>
<feature type="binding site" evidence="9">
    <location>
        <begin position="247"/>
        <end position="250"/>
    </location>
    <ligand>
        <name>GTP</name>
        <dbReference type="ChEBI" id="CHEBI:37565"/>
    </ligand>
</feature>
<evidence type="ECO:0000256" key="5">
    <source>
        <dbReference type="ARBA" id="ARBA00023134"/>
    </source>
</evidence>
<dbReference type="InterPro" id="IPR004780">
    <property type="entry name" value="SRP"/>
</dbReference>
<protein>
    <recommendedName>
        <fullName evidence="9">Signal recognition particle protein</fullName>
        <ecNumber evidence="9">3.6.5.4</ecNumber>
    </recommendedName>
    <alternativeName>
        <fullName evidence="9">Fifty-four homolog</fullName>
    </alternativeName>
</protein>
<dbReference type="SMART" id="SM00962">
    <property type="entry name" value="SRP54"/>
    <property type="match status" value="1"/>
</dbReference>
<evidence type="ECO:0000259" key="10">
    <source>
        <dbReference type="PROSITE" id="PS00300"/>
    </source>
</evidence>
<dbReference type="RefSeq" id="WP_311333048.1">
    <property type="nucleotide sequence ID" value="NZ_JAVRHZ010000004.1"/>
</dbReference>
<feature type="binding site" evidence="9">
    <location>
        <begin position="106"/>
        <end position="113"/>
    </location>
    <ligand>
        <name>GTP</name>
        <dbReference type="ChEBI" id="CHEBI:37565"/>
    </ligand>
</feature>
<dbReference type="SUPFAM" id="SSF47446">
    <property type="entry name" value="Signal peptide-binding domain"/>
    <property type="match status" value="1"/>
</dbReference>
<dbReference type="EC" id="3.6.5.4" evidence="9"/>
<dbReference type="InterPro" id="IPR036891">
    <property type="entry name" value="Signal_recog_part_SRP54_M_sf"/>
</dbReference>
<dbReference type="SMART" id="SM00382">
    <property type="entry name" value="AAA"/>
    <property type="match status" value="1"/>
</dbReference>
<name>A0ABU2YD29_9FLAO</name>
<dbReference type="PANTHER" id="PTHR11564">
    <property type="entry name" value="SIGNAL RECOGNITION PARTICLE 54K PROTEIN SRP54"/>
    <property type="match status" value="1"/>
</dbReference>
<evidence type="ECO:0000256" key="9">
    <source>
        <dbReference type="HAMAP-Rule" id="MF_00306"/>
    </source>
</evidence>
<dbReference type="CDD" id="cd18539">
    <property type="entry name" value="SRP_G"/>
    <property type="match status" value="1"/>
</dbReference>
<comment type="caution">
    <text evidence="11">The sequence shown here is derived from an EMBL/GenBank/DDBJ whole genome shotgun (WGS) entry which is preliminary data.</text>
</comment>
<feature type="binding site" evidence="9">
    <location>
        <begin position="189"/>
        <end position="193"/>
    </location>
    <ligand>
        <name>GTP</name>
        <dbReference type="ChEBI" id="CHEBI:37565"/>
    </ligand>
</feature>
<dbReference type="Proteomes" id="UP001254488">
    <property type="component" value="Unassembled WGS sequence"/>
</dbReference>
<comment type="subunit">
    <text evidence="9">Part of the signal recognition particle protein translocation system, which is composed of SRP and FtsY.</text>
</comment>
<accession>A0ABU2YD29</accession>
<dbReference type="Gene3D" id="1.20.120.140">
    <property type="entry name" value="Signal recognition particle SRP54, nucleotide-binding domain"/>
    <property type="match status" value="1"/>
</dbReference>
<evidence type="ECO:0000256" key="8">
    <source>
        <dbReference type="ARBA" id="ARBA00048027"/>
    </source>
</evidence>
<evidence type="ECO:0000256" key="2">
    <source>
        <dbReference type="ARBA" id="ARBA00022741"/>
    </source>
</evidence>
<organism evidence="11 12">
    <name type="scientific">Patiriisocius hiemis</name>
    <dbReference type="NCBI Taxonomy" id="3075604"/>
    <lineage>
        <taxon>Bacteria</taxon>
        <taxon>Pseudomonadati</taxon>
        <taxon>Bacteroidota</taxon>
        <taxon>Flavobacteriia</taxon>
        <taxon>Flavobacteriales</taxon>
        <taxon>Flavobacteriaceae</taxon>
        <taxon>Patiriisocius</taxon>
    </lineage>
</organism>
<dbReference type="InterPro" id="IPR004125">
    <property type="entry name" value="Signal_recog_particle_SRP54_M"/>
</dbReference>
<comment type="catalytic activity">
    <reaction evidence="8 9">
        <text>GTP + H2O = GDP + phosphate + H(+)</text>
        <dbReference type="Rhea" id="RHEA:19669"/>
        <dbReference type="ChEBI" id="CHEBI:15377"/>
        <dbReference type="ChEBI" id="CHEBI:15378"/>
        <dbReference type="ChEBI" id="CHEBI:37565"/>
        <dbReference type="ChEBI" id="CHEBI:43474"/>
        <dbReference type="ChEBI" id="CHEBI:58189"/>
        <dbReference type="EC" id="3.6.5.4"/>
    </reaction>
</comment>
<comment type="subcellular location">
    <subcellularLocation>
        <location evidence="9">Cytoplasm</location>
    </subcellularLocation>
    <text evidence="9">The SRP-RNC complex is targeted to the cytoplasmic membrane.</text>
</comment>
<keyword evidence="4 9" id="KW-0694">RNA-binding</keyword>
<gene>
    <name evidence="9 11" type="primary">ffh</name>
    <name evidence="11" type="ORF">RM538_08780</name>
</gene>
<comment type="function">
    <text evidence="9">Involved in targeting and insertion of nascent membrane proteins into the cytoplasmic membrane. Binds to the hydrophobic signal sequence of the ribosome-nascent chain (RNC) as it emerges from the ribosomes. The SRP-RNC complex is then targeted to the cytoplasmic membrane where it interacts with the SRP receptor FtsY.</text>
</comment>
<keyword evidence="3 9" id="KW-0378">Hydrolase</keyword>
<evidence type="ECO:0000256" key="3">
    <source>
        <dbReference type="ARBA" id="ARBA00022801"/>
    </source>
</evidence>
<dbReference type="EMBL" id="JAVRHZ010000004">
    <property type="protein sequence ID" value="MDT0556096.1"/>
    <property type="molecule type" value="Genomic_DNA"/>
</dbReference>
<dbReference type="PROSITE" id="PS00300">
    <property type="entry name" value="SRP54"/>
    <property type="match status" value="1"/>
</dbReference>
<keyword evidence="5 9" id="KW-0342">GTP-binding</keyword>
<dbReference type="InterPro" id="IPR003593">
    <property type="entry name" value="AAA+_ATPase"/>
</dbReference>
<dbReference type="SUPFAM" id="SSF52540">
    <property type="entry name" value="P-loop containing nucleoside triphosphate hydrolases"/>
    <property type="match status" value="1"/>
</dbReference>
<keyword evidence="12" id="KW-1185">Reference proteome</keyword>
<keyword evidence="9" id="KW-0963">Cytoplasm</keyword>
<reference evidence="11 12" key="1">
    <citation type="submission" date="2023-09" db="EMBL/GenBank/DDBJ databases">
        <authorList>
            <person name="Rey-Velasco X."/>
        </authorList>
    </citation>
    <scope>NUCLEOTIDE SEQUENCE [LARGE SCALE GENOMIC DNA]</scope>
    <source>
        <strain evidence="11 12">W242</strain>
    </source>
</reference>
<dbReference type="InterPro" id="IPR013822">
    <property type="entry name" value="Signal_recog_particl_SRP54_hlx"/>
</dbReference>
<evidence type="ECO:0000256" key="1">
    <source>
        <dbReference type="ARBA" id="ARBA00005450"/>
    </source>
</evidence>
<dbReference type="SMART" id="SM00963">
    <property type="entry name" value="SRP54_N"/>
    <property type="match status" value="1"/>
</dbReference>
<proteinExistence type="inferred from homology"/>
<dbReference type="HAMAP" id="MF_00306">
    <property type="entry name" value="SRP54"/>
    <property type="match status" value="1"/>
</dbReference>
<dbReference type="Pfam" id="PF02881">
    <property type="entry name" value="SRP54_N"/>
    <property type="match status" value="1"/>
</dbReference>
<dbReference type="InterPro" id="IPR027417">
    <property type="entry name" value="P-loop_NTPase"/>
</dbReference>
<evidence type="ECO:0000256" key="4">
    <source>
        <dbReference type="ARBA" id="ARBA00022884"/>
    </source>
</evidence>
<dbReference type="PANTHER" id="PTHR11564:SF5">
    <property type="entry name" value="SIGNAL RECOGNITION PARTICLE SUBUNIT SRP54"/>
    <property type="match status" value="1"/>
</dbReference>
<evidence type="ECO:0000313" key="12">
    <source>
        <dbReference type="Proteomes" id="UP001254488"/>
    </source>
</evidence>
<evidence type="ECO:0000313" key="11">
    <source>
        <dbReference type="EMBL" id="MDT0556096.1"/>
    </source>
</evidence>
<dbReference type="NCBIfam" id="TIGR00959">
    <property type="entry name" value="ffh"/>
    <property type="match status" value="1"/>
</dbReference>